<dbReference type="AlphaFoldDB" id="A0AAD9PKV1"/>
<protein>
    <submittedName>
        <fullName evidence="2">Uncharacterized protein</fullName>
    </submittedName>
</protein>
<name>A0AAD9PKV1_9APIC</name>
<dbReference type="GeneID" id="94335847"/>
<gene>
    <name evidence="2" type="ORF">BdWA1_001549</name>
</gene>
<evidence type="ECO:0000313" key="2">
    <source>
        <dbReference type="EMBL" id="KAK2196307.1"/>
    </source>
</evidence>
<keyword evidence="1" id="KW-0175">Coiled coil</keyword>
<sequence>MHHPKRTVRKYQFDPLAHSALFPLVARHVRAHICQQRAALFKKTEWRRAARKHLFDQLSCMQDEFIRPETLQELVHRVGHVNTLIATKTELKSALESLKSLVQWADNVKFDKSSPGIFTCQCDTTLEEQLEEMRLLNLKRQERKVKFLEKLHAKAKQAIDSNQNLLSKVIDNAEKLARDEKQEEEIWFIPSDRKLAACNINTRPKRPLVPTFTAPTATPQARQ</sequence>
<organism evidence="2 3">
    <name type="scientific">Babesia duncani</name>
    <dbReference type="NCBI Taxonomy" id="323732"/>
    <lineage>
        <taxon>Eukaryota</taxon>
        <taxon>Sar</taxon>
        <taxon>Alveolata</taxon>
        <taxon>Apicomplexa</taxon>
        <taxon>Aconoidasida</taxon>
        <taxon>Piroplasmida</taxon>
        <taxon>Babesiidae</taxon>
        <taxon>Babesia</taxon>
    </lineage>
</organism>
<proteinExistence type="predicted"/>
<dbReference type="EMBL" id="JALLKP010000002">
    <property type="protein sequence ID" value="KAK2196307.1"/>
    <property type="molecule type" value="Genomic_DNA"/>
</dbReference>
<dbReference type="KEGG" id="bdw:94335847"/>
<evidence type="ECO:0000256" key="1">
    <source>
        <dbReference type="SAM" id="Coils"/>
    </source>
</evidence>
<comment type="caution">
    <text evidence="2">The sequence shown here is derived from an EMBL/GenBank/DDBJ whole genome shotgun (WGS) entry which is preliminary data.</text>
</comment>
<keyword evidence="3" id="KW-1185">Reference proteome</keyword>
<reference evidence="2" key="1">
    <citation type="journal article" date="2023" name="Nat. Microbiol.">
        <title>Babesia duncani multi-omics identifies virulence factors and drug targets.</title>
        <authorList>
            <person name="Singh P."/>
            <person name="Lonardi S."/>
            <person name="Liang Q."/>
            <person name="Vydyam P."/>
            <person name="Khabirova E."/>
            <person name="Fang T."/>
            <person name="Gihaz S."/>
            <person name="Thekkiniath J."/>
            <person name="Munshi M."/>
            <person name="Abel S."/>
            <person name="Ciampossin L."/>
            <person name="Batugedara G."/>
            <person name="Gupta M."/>
            <person name="Lu X.M."/>
            <person name="Lenz T."/>
            <person name="Chakravarty S."/>
            <person name="Cornillot E."/>
            <person name="Hu Y."/>
            <person name="Ma W."/>
            <person name="Gonzalez L.M."/>
            <person name="Sanchez S."/>
            <person name="Estrada K."/>
            <person name="Sanchez-Flores A."/>
            <person name="Montero E."/>
            <person name="Harb O.S."/>
            <person name="Le Roch K.G."/>
            <person name="Mamoun C.B."/>
        </authorList>
    </citation>
    <scope>NUCLEOTIDE SEQUENCE</scope>
    <source>
        <strain evidence="2">WA1</strain>
    </source>
</reference>
<dbReference type="RefSeq" id="XP_067803149.1">
    <property type="nucleotide sequence ID" value="XM_067946585.1"/>
</dbReference>
<dbReference type="Proteomes" id="UP001214638">
    <property type="component" value="Unassembled WGS sequence"/>
</dbReference>
<accession>A0AAD9PKV1</accession>
<feature type="coiled-coil region" evidence="1">
    <location>
        <begin position="138"/>
        <end position="168"/>
    </location>
</feature>
<evidence type="ECO:0000313" key="3">
    <source>
        <dbReference type="Proteomes" id="UP001214638"/>
    </source>
</evidence>